<dbReference type="NCBIfam" id="TIGR00544">
    <property type="entry name" value="lgt"/>
    <property type="match status" value="1"/>
</dbReference>
<evidence type="ECO:0000256" key="4">
    <source>
        <dbReference type="ARBA" id="ARBA00022692"/>
    </source>
</evidence>
<evidence type="ECO:0000256" key="2">
    <source>
        <dbReference type="ARBA" id="ARBA00022475"/>
    </source>
</evidence>
<evidence type="ECO:0000256" key="5">
    <source>
        <dbReference type="ARBA" id="ARBA00022989"/>
    </source>
</evidence>
<dbReference type="GO" id="GO:0005886">
    <property type="term" value="C:plasma membrane"/>
    <property type="evidence" value="ECO:0007669"/>
    <property type="project" value="UniProtKB-SubCell"/>
</dbReference>
<feature type="transmembrane region" description="Helical" evidence="7">
    <location>
        <begin position="35"/>
        <end position="56"/>
    </location>
</feature>
<feature type="transmembrane region" description="Helical" evidence="7">
    <location>
        <begin position="120"/>
        <end position="137"/>
    </location>
</feature>
<comment type="similarity">
    <text evidence="1 7">Belongs to the Lgt family.</text>
</comment>
<keyword evidence="6 7" id="KW-0472">Membrane</keyword>
<sequence>MEVFYVKSRDMIATVIHWGTSPEITKLFGVFPLTYYGLLFTGGIALAYFMMAWIYRREGIGDEQFDRLSIYVVLGTIIGARLGHFLFYQPEYLWKAPLEVVLPIAKVDGGVYQFDGYRGLASHGGIIGIIIAVILYCRKTKLSFLWVADRLAVVAPVTCVFIRVGNFMNSEIIGKPTGGDYGVVFRLVDAIPRHPAQLYEAIAYLLVFSMMIMLYRRNVKPDGFIFGIFLILLFSARFGIEFFKEEQVAFERGMTLNMGQWLSIPFILIGSALAAHRRKSAVNNEYGHAY</sequence>
<dbReference type="EC" id="2.5.1.145" evidence="7"/>
<protein>
    <recommendedName>
        <fullName evidence="7">Phosphatidylglycerol--prolipoprotein diacylglyceryl transferase</fullName>
        <ecNumber evidence="7">2.5.1.145</ecNumber>
    </recommendedName>
</protein>
<evidence type="ECO:0000313" key="8">
    <source>
        <dbReference type="EMBL" id="SKB57650.1"/>
    </source>
</evidence>
<dbReference type="PANTHER" id="PTHR30589:SF0">
    <property type="entry name" value="PHOSPHATIDYLGLYCEROL--PROLIPOPROTEIN DIACYLGLYCERYL TRANSFERASE"/>
    <property type="match status" value="1"/>
</dbReference>
<dbReference type="PROSITE" id="PS01311">
    <property type="entry name" value="LGT"/>
    <property type="match status" value="1"/>
</dbReference>
<keyword evidence="8" id="KW-0449">Lipoprotein</keyword>
<comment type="subcellular location">
    <subcellularLocation>
        <location evidence="7">Cell membrane</location>
        <topology evidence="7">Multi-pass membrane protein</topology>
    </subcellularLocation>
</comment>
<evidence type="ECO:0000256" key="3">
    <source>
        <dbReference type="ARBA" id="ARBA00022679"/>
    </source>
</evidence>
<dbReference type="InterPro" id="IPR001640">
    <property type="entry name" value="Lgt"/>
</dbReference>
<evidence type="ECO:0000313" key="9">
    <source>
        <dbReference type="Proteomes" id="UP000190541"/>
    </source>
</evidence>
<keyword evidence="5 7" id="KW-1133">Transmembrane helix</keyword>
<organism evidence="8 9">
    <name type="scientific">Parapedobacter luteus</name>
    <dbReference type="NCBI Taxonomy" id="623280"/>
    <lineage>
        <taxon>Bacteria</taxon>
        <taxon>Pseudomonadati</taxon>
        <taxon>Bacteroidota</taxon>
        <taxon>Sphingobacteriia</taxon>
        <taxon>Sphingobacteriales</taxon>
        <taxon>Sphingobacteriaceae</taxon>
        <taxon>Parapedobacter</taxon>
    </lineage>
</organism>
<feature type="transmembrane region" description="Helical" evidence="7">
    <location>
        <begin position="222"/>
        <end position="240"/>
    </location>
</feature>
<comment type="pathway">
    <text evidence="7">Protein modification; lipoprotein biosynthesis (diacylglyceryl transfer).</text>
</comment>
<dbReference type="GO" id="GO:0042158">
    <property type="term" value="P:lipoprotein biosynthetic process"/>
    <property type="evidence" value="ECO:0007669"/>
    <property type="project" value="UniProtKB-UniRule"/>
</dbReference>
<feature type="transmembrane region" description="Helical" evidence="7">
    <location>
        <begin position="260"/>
        <end position="276"/>
    </location>
</feature>
<keyword evidence="9" id="KW-1185">Reference proteome</keyword>
<keyword evidence="3 7" id="KW-0808">Transferase</keyword>
<feature type="transmembrane region" description="Helical" evidence="7">
    <location>
        <begin position="68"/>
        <end position="88"/>
    </location>
</feature>
<proteinExistence type="inferred from homology"/>
<comment type="catalytic activity">
    <reaction evidence="7">
        <text>L-cysteinyl-[prolipoprotein] + a 1,2-diacyl-sn-glycero-3-phospho-(1'-sn-glycerol) = an S-1,2-diacyl-sn-glyceryl-L-cysteinyl-[prolipoprotein] + sn-glycerol 1-phosphate + H(+)</text>
        <dbReference type="Rhea" id="RHEA:56712"/>
        <dbReference type="Rhea" id="RHEA-COMP:14679"/>
        <dbReference type="Rhea" id="RHEA-COMP:14680"/>
        <dbReference type="ChEBI" id="CHEBI:15378"/>
        <dbReference type="ChEBI" id="CHEBI:29950"/>
        <dbReference type="ChEBI" id="CHEBI:57685"/>
        <dbReference type="ChEBI" id="CHEBI:64716"/>
        <dbReference type="ChEBI" id="CHEBI:140658"/>
        <dbReference type="EC" id="2.5.1.145"/>
    </reaction>
</comment>
<dbReference type="PANTHER" id="PTHR30589">
    <property type="entry name" value="PROLIPOPROTEIN DIACYLGLYCERYL TRANSFERASE"/>
    <property type="match status" value="1"/>
</dbReference>
<dbReference type="UniPathway" id="UPA00664"/>
<gene>
    <name evidence="7" type="primary">lgt</name>
    <name evidence="8" type="ORF">SAMN05660226_02129</name>
</gene>
<evidence type="ECO:0000256" key="6">
    <source>
        <dbReference type="ARBA" id="ARBA00023136"/>
    </source>
</evidence>
<name>A0A1T5CEX6_9SPHI</name>
<accession>A0A1T5CEX6</accession>
<dbReference type="Proteomes" id="UP000190541">
    <property type="component" value="Unassembled WGS sequence"/>
</dbReference>
<reference evidence="8 9" key="1">
    <citation type="submission" date="2017-02" db="EMBL/GenBank/DDBJ databases">
        <authorList>
            <person name="Peterson S.W."/>
        </authorList>
    </citation>
    <scope>NUCLEOTIDE SEQUENCE [LARGE SCALE GENOMIC DNA]</scope>
    <source>
        <strain evidence="8 9">DSM 22899</strain>
    </source>
</reference>
<dbReference type="GO" id="GO:0008961">
    <property type="term" value="F:phosphatidylglycerol-prolipoprotein diacylglyceryl transferase activity"/>
    <property type="evidence" value="ECO:0007669"/>
    <property type="project" value="UniProtKB-UniRule"/>
</dbReference>
<dbReference type="HAMAP" id="MF_01147">
    <property type="entry name" value="Lgt"/>
    <property type="match status" value="1"/>
</dbReference>
<feature type="transmembrane region" description="Helical" evidence="7">
    <location>
        <begin position="144"/>
        <end position="164"/>
    </location>
</feature>
<keyword evidence="4 7" id="KW-0812">Transmembrane</keyword>
<keyword evidence="2 7" id="KW-1003">Cell membrane</keyword>
<feature type="transmembrane region" description="Helical" evidence="7">
    <location>
        <begin position="196"/>
        <end position="215"/>
    </location>
</feature>
<dbReference type="Pfam" id="PF01790">
    <property type="entry name" value="LGT"/>
    <property type="match status" value="1"/>
</dbReference>
<evidence type="ECO:0000256" key="1">
    <source>
        <dbReference type="ARBA" id="ARBA00007150"/>
    </source>
</evidence>
<feature type="binding site" evidence="7">
    <location>
        <position position="163"/>
    </location>
    <ligand>
        <name>a 1,2-diacyl-sn-glycero-3-phospho-(1'-sn-glycerol)</name>
        <dbReference type="ChEBI" id="CHEBI:64716"/>
    </ligand>
</feature>
<dbReference type="AlphaFoldDB" id="A0A1T5CEX6"/>
<dbReference type="EMBL" id="FUYS01000004">
    <property type="protein sequence ID" value="SKB57650.1"/>
    <property type="molecule type" value="Genomic_DNA"/>
</dbReference>
<dbReference type="STRING" id="623280.SAMN05660226_02129"/>
<comment type="function">
    <text evidence="7">Catalyzes the transfer of the diacylglyceryl group from phosphatidylglycerol to the sulfhydryl group of the N-terminal cysteine of a prolipoprotein, the first step in the formation of mature lipoproteins.</text>
</comment>
<evidence type="ECO:0000256" key="7">
    <source>
        <dbReference type="HAMAP-Rule" id="MF_01147"/>
    </source>
</evidence>